<reference evidence="2" key="1">
    <citation type="journal article" date="2022" name="bioRxiv">
        <title>Sequencing and chromosome-scale assembly of the giantPleurodeles waltlgenome.</title>
        <authorList>
            <person name="Brown T."/>
            <person name="Elewa A."/>
            <person name="Iarovenko S."/>
            <person name="Subramanian E."/>
            <person name="Araus A.J."/>
            <person name="Petzold A."/>
            <person name="Susuki M."/>
            <person name="Suzuki K.-i.T."/>
            <person name="Hayashi T."/>
            <person name="Toyoda A."/>
            <person name="Oliveira C."/>
            <person name="Osipova E."/>
            <person name="Leigh N.D."/>
            <person name="Simon A."/>
            <person name="Yun M.H."/>
        </authorList>
    </citation>
    <scope>NUCLEOTIDE SEQUENCE</scope>
    <source>
        <strain evidence="2">20211129_DDA</strain>
        <tissue evidence="2">Liver</tissue>
    </source>
</reference>
<feature type="compositionally biased region" description="Gly residues" evidence="1">
    <location>
        <begin position="1"/>
        <end position="11"/>
    </location>
</feature>
<dbReference type="Proteomes" id="UP001066276">
    <property type="component" value="Chromosome 1_1"/>
</dbReference>
<feature type="compositionally biased region" description="Low complexity" evidence="1">
    <location>
        <begin position="81"/>
        <end position="91"/>
    </location>
</feature>
<gene>
    <name evidence="2" type="ORF">NDU88_005083</name>
</gene>
<dbReference type="AlphaFoldDB" id="A0AAV7WTT2"/>
<proteinExistence type="predicted"/>
<feature type="compositionally biased region" description="Basic and acidic residues" evidence="1">
    <location>
        <begin position="19"/>
        <end position="28"/>
    </location>
</feature>
<protein>
    <submittedName>
        <fullName evidence="2">Uncharacterized protein</fullName>
    </submittedName>
</protein>
<keyword evidence="3" id="KW-1185">Reference proteome</keyword>
<dbReference type="EMBL" id="JANPWB010000001">
    <property type="protein sequence ID" value="KAJ1217489.1"/>
    <property type="molecule type" value="Genomic_DNA"/>
</dbReference>
<name>A0AAV7WTT2_PLEWA</name>
<evidence type="ECO:0000256" key="1">
    <source>
        <dbReference type="SAM" id="MobiDB-lite"/>
    </source>
</evidence>
<feature type="region of interest" description="Disordered" evidence="1">
    <location>
        <begin position="1"/>
        <end position="121"/>
    </location>
</feature>
<accession>A0AAV7WTT2</accession>
<evidence type="ECO:0000313" key="3">
    <source>
        <dbReference type="Proteomes" id="UP001066276"/>
    </source>
</evidence>
<organism evidence="2 3">
    <name type="scientific">Pleurodeles waltl</name>
    <name type="common">Iberian ribbed newt</name>
    <dbReference type="NCBI Taxonomy" id="8319"/>
    <lineage>
        <taxon>Eukaryota</taxon>
        <taxon>Metazoa</taxon>
        <taxon>Chordata</taxon>
        <taxon>Craniata</taxon>
        <taxon>Vertebrata</taxon>
        <taxon>Euteleostomi</taxon>
        <taxon>Amphibia</taxon>
        <taxon>Batrachia</taxon>
        <taxon>Caudata</taxon>
        <taxon>Salamandroidea</taxon>
        <taxon>Salamandridae</taxon>
        <taxon>Pleurodelinae</taxon>
        <taxon>Pleurodeles</taxon>
    </lineage>
</organism>
<comment type="caution">
    <text evidence="2">The sequence shown here is derived from an EMBL/GenBank/DDBJ whole genome shotgun (WGS) entry which is preliminary data.</text>
</comment>
<sequence>MLGGAPKGLGAGAAASAPPRHEHREEQRKRRKEGRRAVGGNRARAKARPPSMQAPPAAAHSPHTRSLRAGPRDALFTGSVAAASPELPAAATRSVPPCRSVPVGPVDGGQFPEGRPCSRSQ</sequence>
<evidence type="ECO:0000313" key="2">
    <source>
        <dbReference type="EMBL" id="KAJ1217489.1"/>
    </source>
</evidence>